<dbReference type="PANTHER" id="PTHR36923:SF3">
    <property type="entry name" value="FERREDOXIN"/>
    <property type="match status" value="1"/>
</dbReference>
<reference evidence="8 9" key="1">
    <citation type="submission" date="2020-07" db="EMBL/GenBank/DDBJ databases">
        <title>Genomic Encyclopedia of Type Strains, Phase IV (KMG-IV): sequencing the most valuable type-strain genomes for metagenomic binning, comparative biology and taxonomic classification.</title>
        <authorList>
            <person name="Goeker M."/>
        </authorList>
    </citation>
    <scope>NUCLEOTIDE SEQUENCE [LARGE SCALE GENOMIC DNA]</scope>
    <source>
        <strain evidence="8 9">DSM 45533</strain>
    </source>
</reference>
<evidence type="ECO:0000313" key="8">
    <source>
        <dbReference type="EMBL" id="MBA2896179.1"/>
    </source>
</evidence>
<keyword evidence="3" id="KW-0479">Metal-binding</keyword>
<dbReference type="GO" id="GO:0046872">
    <property type="term" value="F:metal ion binding"/>
    <property type="evidence" value="ECO:0007669"/>
    <property type="project" value="UniProtKB-KW"/>
</dbReference>
<evidence type="ECO:0000256" key="5">
    <source>
        <dbReference type="ARBA" id="ARBA00023004"/>
    </source>
</evidence>
<dbReference type="SUPFAM" id="SSF54862">
    <property type="entry name" value="4Fe-4S ferredoxins"/>
    <property type="match status" value="1"/>
</dbReference>
<accession>A0A7W0CRU6</accession>
<dbReference type="Gene3D" id="3.30.70.20">
    <property type="match status" value="1"/>
</dbReference>
<keyword evidence="2" id="KW-0813">Transport</keyword>
<proteinExistence type="predicted"/>
<evidence type="ECO:0000256" key="2">
    <source>
        <dbReference type="ARBA" id="ARBA00022448"/>
    </source>
</evidence>
<keyword evidence="5" id="KW-0408">Iron</keyword>
<evidence type="ECO:0000313" key="9">
    <source>
        <dbReference type="Proteomes" id="UP000530928"/>
    </source>
</evidence>
<dbReference type="InterPro" id="IPR051269">
    <property type="entry name" value="Fe-S_cluster_ET"/>
</dbReference>
<comment type="caution">
    <text evidence="8">The sequence shown here is derived from an EMBL/GenBank/DDBJ whole genome shotgun (WGS) entry which is preliminary data.</text>
</comment>
<organism evidence="8 9">
    <name type="scientific">Nonomuraea soli</name>
    <dbReference type="NCBI Taxonomy" id="1032476"/>
    <lineage>
        <taxon>Bacteria</taxon>
        <taxon>Bacillati</taxon>
        <taxon>Actinomycetota</taxon>
        <taxon>Actinomycetes</taxon>
        <taxon>Streptosporangiales</taxon>
        <taxon>Streptosporangiaceae</taxon>
        <taxon>Nonomuraea</taxon>
    </lineage>
</organism>
<evidence type="ECO:0000256" key="6">
    <source>
        <dbReference type="ARBA" id="ARBA00023014"/>
    </source>
</evidence>
<dbReference type="EMBL" id="JACDUR010000008">
    <property type="protein sequence ID" value="MBA2896179.1"/>
    <property type="molecule type" value="Genomic_DNA"/>
</dbReference>
<dbReference type="GO" id="GO:0051538">
    <property type="term" value="F:3 iron, 4 sulfur cluster binding"/>
    <property type="evidence" value="ECO:0007669"/>
    <property type="project" value="UniProtKB-KW"/>
</dbReference>
<keyword evidence="6" id="KW-0411">Iron-sulfur</keyword>
<keyword evidence="7" id="KW-0003">3Fe-4S</keyword>
<name>A0A7W0CRU6_9ACTN</name>
<evidence type="ECO:0000256" key="1">
    <source>
        <dbReference type="ARBA" id="ARBA00001927"/>
    </source>
</evidence>
<dbReference type="PANTHER" id="PTHR36923">
    <property type="entry name" value="FERREDOXIN"/>
    <property type="match status" value="1"/>
</dbReference>
<comment type="cofactor">
    <cofactor evidence="1">
        <name>[3Fe-4S] cluster</name>
        <dbReference type="ChEBI" id="CHEBI:21137"/>
    </cofactor>
</comment>
<evidence type="ECO:0000256" key="3">
    <source>
        <dbReference type="ARBA" id="ARBA00022723"/>
    </source>
</evidence>
<sequence length="60" mass="6359">MVIVVDRERCAAAGQCVTWAPRFFGQDPDDGRVILLAEASGVPEVRRAVTGCPTGALSWG</sequence>
<dbReference type="Pfam" id="PF13370">
    <property type="entry name" value="Fer4_13"/>
    <property type="match status" value="1"/>
</dbReference>
<gene>
    <name evidence="8" type="ORF">HNR30_007570</name>
</gene>
<keyword evidence="4" id="KW-0249">Electron transport</keyword>
<dbReference type="Proteomes" id="UP000530928">
    <property type="component" value="Unassembled WGS sequence"/>
</dbReference>
<evidence type="ECO:0000256" key="4">
    <source>
        <dbReference type="ARBA" id="ARBA00022982"/>
    </source>
</evidence>
<keyword evidence="9" id="KW-1185">Reference proteome</keyword>
<evidence type="ECO:0000256" key="7">
    <source>
        <dbReference type="ARBA" id="ARBA00023291"/>
    </source>
</evidence>
<dbReference type="AlphaFoldDB" id="A0A7W0CRU6"/>
<dbReference type="RefSeq" id="WP_181614890.1">
    <property type="nucleotide sequence ID" value="NZ_BAABAM010000007.1"/>
</dbReference>
<protein>
    <submittedName>
        <fullName evidence="8">Ferredoxin</fullName>
    </submittedName>
</protein>